<accession>Q9KAE1</accession>
<evidence type="ECO:0000313" key="1">
    <source>
        <dbReference type="EMBL" id="BAB06067.1"/>
    </source>
</evidence>
<reference evidence="1 2" key="1">
    <citation type="journal article" date="2000" name="Nucleic Acids Res.">
        <title>Complete genome sequence of the alkaliphilic bacterium Bacillus halodurans and genomic sequence comparison with Bacillus subtilis.</title>
        <authorList>
            <person name="Takami H."/>
            <person name="Nakasone K."/>
            <person name="Takaki Y."/>
            <person name="Maeno G."/>
            <person name="Sasaki R."/>
            <person name="Masui N."/>
            <person name="Fuji F."/>
            <person name="Hirama C."/>
            <person name="Nakamura Y."/>
            <person name="Ogasawara N."/>
            <person name="Kuhara S."/>
            <person name="Horikoshi K."/>
        </authorList>
    </citation>
    <scope>NUCLEOTIDE SEQUENCE [LARGE SCALE GENOMIC DNA]</scope>
    <source>
        <strain evidence="2">ATCC BAA-125 / DSM 18197 / FERM 7344 / JCM 9153 / C-125</strain>
    </source>
</reference>
<dbReference type="STRING" id="272558.gene:10728246"/>
<keyword evidence="2" id="KW-1185">Reference proteome</keyword>
<dbReference type="PIR" id="D83943">
    <property type="entry name" value="D83943"/>
</dbReference>
<sequence length="129" mass="15128">MTNTMFVKNFINSLKLPKIANDLLQSKADCMDFFKNYYRKNHHVIFDLLDYKEMKLNASKITLEDFKNHFNQSPREALTETFKQEFGKEEVGLIEERLKDGAITLDSIYSEFMVNSNQNVMKMVLGESK</sequence>
<evidence type="ECO:0000313" key="2">
    <source>
        <dbReference type="Proteomes" id="UP000001258"/>
    </source>
</evidence>
<dbReference type="Proteomes" id="UP000001258">
    <property type="component" value="Chromosome"/>
</dbReference>
<dbReference type="EMBL" id="BA000004">
    <property type="protein sequence ID" value="BAB06067.1"/>
    <property type="molecule type" value="Genomic_DNA"/>
</dbReference>
<gene>
    <name evidence="1" type="ordered locus">BH2348</name>
</gene>
<name>Q9KAE1_HALH5</name>
<proteinExistence type="predicted"/>
<dbReference type="HOGENOM" id="CLU_1944386_0_0_9"/>
<dbReference type="AlphaFoldDB" id="Q9KAE1"/>
<protein>
    <submittedName>
        <fullName evidence="1">BH2348 protein</fullName>
    </submittedName>
</protein>
<dbReference type="KEGG" id="bha:BH2348"/>
<organism evidence="1 2">
    <name type="scientific">Halalkalibacterium halodurans (strain ATCC BAA-125 / DSM 18197 / FERM 7344 / JCM 9153 / C-125)</name>
    <name type="common">Bacillus halodurans</name>
    <dbReference type="NCBI Taxonomy" id="272558"/>
    <lineage>
        <taxon>Bacteria</taxon>
        <taxon>Bacillati</taxon>
        <taxon>Bacillota</taxon>
        <taxon>Bacilli</taxon>
        <taxon>Bacillales</taxon>
        <taxon>Bacillaceae</taxon>
        <taxon>Halalkalibacterium (ex Joshi et al. 2022)</taxon>
    </lineage>
</organism>
<dbReference type="RefSeq" id="WP_010898502.1">
    <property type="nucleotide sequence ID" value="NC_002570.2"/>
</dbReference>